<evidence type="ECO:0000256" key="2">
    <source>
        <dbReference type="SAM" id="SignalP"/>
    </source>
</evidence>
<dbReference type="AlphaFoldDB" id="A0A5E4X8U6"/>
<dbReference type="RefSeq" id="WP_150698459.1">
    <property type="nucleotide sequence ID" value="NZ_CABPRZ010000016.1"/>
</dbReference>
<evidence type="ECO:0008006" key="5">
    <source>
        <dbReference type="Google" id="ProtNLM"/>
    </source>
</evidence>
<dbReference type="OrthoDB" id="8667365at2"/>
<feature type="signal peptide" evidence="2">
    <location>
        <begin position="1"/>
        <end position="23"/>
    </location>
</feature>
<evidence type="ECO:0000256" key="1">
    <source>
        <dbReference type="SAM" id="MobiDB-lite"/>
    </source>
</evidence>
<evidence type="ECO:0000313" key="3">
    <source>
        <dbReference type="EMBL" id="VVE32764.1"/>
    </source>
</evidence>
<dbReference type="Proteomes" id="UP000414233">
    <property type="component" value="Unassembled WGS sequence"/>
</dbReference>
<keyword evidence="4" id="KW-1185">Reference proteome</keyword>
<feature type="chain" id="PRO_5022879894" description="Secreted protein" evidence="2">
    <location>
        <begin position="24"/>
        <end position="101"/>
    </location>
</feature>
<gene>
    <name evidence="3" type="ORF">PTE30175_03643</name>
</gene>
<reference evidence="3 4" key="1">
    <citation type="submission" date="2019-08" db="EMBL/GenBank/DDBJ databases">
        <authorList>
            <person name="Peeters C."/>
        </authorList>
    </citation>
    <scope>NUCLEOTIDE SEQUENCE [LARGE SCALE GENOMIC DNA]</scope>
    <source>
        <strain evidence="3 4">LMG 30175</strain>
    </source>
</reference>
<keyword evidence="2" id="KW-0732">Signal</keyword>
<dbReference type="EMBL" id="CABPRZ010000016">
    <property type="protein sequence ID" value="VVE32764.1"/>
    <property type="molecule type" value="Genomic_DNA"/>
</dbReference>
<sequence>MKRLGSTAVLIVLAAASLPTAFGASQDNVPPVPADARNCVPPASPDATRGPQSPSKPPLIRVCAGDSDTQLNLPWFLTDIINAVNTHQSGRELLHKMRKDF</sequence>
<proteinExistence type="predicted"/>
<feature type="region of interest" description="Disordered" evidence="1">
    <location>
        <begin position="24"/>
        <end position="57"/>
    </location>
</feature>
<organism evidence="3 4">
    <name type="scientific">Pandoraea terrae</name>
    <dbReference type="NCBI Taxonomy" id="1537710"/>
    <lineage>
        <taxon>Bacteria</taxon>
        <taxon>Pseudomonadati</taxon>
        <taxon>Pseudomonadota</taxon>
        <taxon>Betaproteobacteria</taxon>
        <taxon>Burkholderiales</taxon>
        <taxon>Burkholderiaceae</taxon>
        <taxon>Pandoraea</taxon>
    </lineage>
</organism>
<evidence type="ECO:0000313" key="4">
    <source>
        <dbReference type="Proteomes" id="UP000414233"/>
    </source>
</evidence>
<accession>A0A5E4X8U6</accession>
<protein>
    <recommendedName>
        <fullName evidence="5">Secreted protein</fullName>
    </recommendedName>
</protein>
<name>A0A5E4X8U6_9BURK</name>